<dbReference type="EMBL" id="SWFT01000162">
    <property type="protein sequence ID" value="KAA8896836.1"/>
    <property type="molecule type" value="Genomic_DNA"/>
</dbReference>
<organism evidence="3 4">
    <name type="scientific">Diutina rugosa</name>
    <name type="common">Yeast</name>
    <name type="synonym">Candida rugosa</name>
    <dbReference type="NCBI Taxonomy" id="5481"/>
    <lineage>
        <taxon>Eukaryota</taxon>
        <taxon>Fungi</taxon>
        <taxon>Dikarya</taxon>
        <taxon>Ascomycota</taxon>
        <taxon>Saccharomycotina</taxon>
        <taxon>Pichiomycetes</taxon>
        <taxon>Debaryomycetaceae</taxon>
        <taxon>Diutina</taxon>
    </lineage>
</organism>
<evidence type="ECO:0000256" key="1">
    <source>
        <dbReference type="SAM" id="MobiDB-lite"/>
    </source>
</evidence>
<dbReference type="GeneID" id="54784227"/>
<protein>
    <recommendedName>
        <fullName evidence="5">Cell wall protein</fullName>
    </recommendedName>
</protein>
<dbReference type="Proteomes" id="UP000449547">
    <property type="component" value="Unassembled WGS sequence"/>
</dbReference>
<dbReference type="AlphaFoldDB" id="A0A642UCS3"/>
<dbReference type="RefSeq" id="XP_034009632.1">
    <property type="nucleotide sequence ID" value="XM_034158573.1"/>
</dbReference>
<feature type="signal peptide" evidence="2">
    <location>
        <begin position="1"/>
        <end position="16"/>
    </location>
</feature>
<evidence type="ECO:0000256" key="2">
    <source>
        <dbReference type="SAM" id="SignalP"/>
    </source>
</evidence>
<feature type="region of interest" description="Disordered" evidence="1">
    <location>
        <begin position="134"/>
        <end position="162"/>
    </location>
</feature>
<keyword evidence="4" id="KW-1185">Reference proteome</keyword>
<reference evidence="3 4" key="1">
    <citation type="submission" date="2019-07" db="EMBL/GenBank/DDBJ databases">
        <title>Genome assembly of two rare yeast pathogens: Diutina rugosa and Trichomonascus ciferrii.</title>
        <authorList>
            <person name="Mixao V."/>
            <person name="Saus E."/>
            <person name="Hansen A."/>
            <person name="Lass-Flor C."/>
            <person name="Gabaldon T."/>
        </authorList>
    </citation>
    <scope>NUCLEOTIDE SEQUENCE [LARGE SCALE GENOMIC DNA]</scope>
    <source>
        <strain evidence="3 4">CBS 613</strain>
    </source>
</reference>
<gene>
    <name evidence="3" type="ORF">DIURU_005576</name>
</gene>
<evidence type="ECO:0000313" key="3">
    <source>
        <dbReference type="EMBL" id="KAA8896836.1"/>
    </source>
</evidence>
<evidence type="ECO:0008006" key="5">
    <source>
        <dbReference type="Google" id="ProtNLM"/>
    </source>
</evidence>
<evidence type="ECO:0000313" key="4">
    <source>
        <dbReference type="Proteomes" id="UP000449547"/>
    </source>
</evidence>
<feature type="compositionally biased region" description="Low complexity" evidence="1">
    <location>
        <begin position="147"/>
        <end position="162"/>
    </location>
</feature>
<proteinExistence type="predicted"/>
<sequence>MKTAFTLATLAAIATAAKTFGVLVSSSGTVLHLSPIGIQNSQVITPGGDEPQLELNDKQQLINKKTGKYIVVENNILVESSEAGTLWTLENGNLTPTAGALIACQEGNYYLLGAERQCSGGKIDIHLTTVDVKDVDGSQDGDHKQGEQQQDQGAQNQGQQNNNGTTVVVEECHVCQENQQNQGQKGGDHPNVEQFENGAASVKVGIAAMAAGVAMLL</sequence>
<feature type="compositionally biased region" description="Basic and acidic residues" evidence="1">
    <location>
        <begin position="134"/>
        <end position="146"/>
    </location>
</feature>
<name>A0A642UCS3_DIURU</name>
<accession>A0A642UCS3</accession>
<keyword evidence="2" id="KW-0732">Signal</keyword>
<dbReference type="VEuPathDB" id="FungiDB:DIURU_005576"/>
<feature type="chain" id="PRO_5025071582" description="Cell wall protein" evidence="2">
    <location>
        <begin position="17"/>
        <end position="217"/>
    </location>
</feature>
<comment type="caution">
    <text evidence="3">The sequence shown here is derived from an EMBL/GenBank/DDBJ whole genome shotgun (WGS) entry which is preliminary data.</text>
</comment>